<organism evidence="1 2">
    <name type="scientific">[Candida] jaroonii</name>
    <dbReference type="NCBI Taxonomy" id="467808"/>
    <lineage>
        <taxon>Eukaryota</taxon>
        <taxon>Fungi</taxon>
        <taxon>Dikarya</taxon>
        <taxon>Ascomycota</taxon>
        <taxon>Saccharomycotina</taxon>
        <taxon>Pichiomycetes</taxon>
        <taxon>Debaryomycetaceae</taxon>
        <taxon>Yamadazyma</taxon>
    </lineage>
</organism>
<gene>
    <name evidence="1" type="ORF">CLIB1444_03S05160</name>
</gene>
<keyword evidence="2" id="KW-1185">Reference proteome</keyword>
<protein>
    <submittedName>
        <fullName evidence="1">Anaphase-promoting complex subunit 5</fullName>
    </submittedName>
</protein>
<comment type="caution">
    <text evidence="1">The sequence shown here is derived from an EMBL/GenBank/DDBJ whole genome shotgun (WGS) entry which is preliminary data.</text>
</comment>
<dbReference type="Proteomes" id="UP001152531">
    <property type="component" value="Unassembled WGS sequence"/>
</dbReference>
<accession>A0ACA9Y573</accession>
<sequence length="808" mass="92879">MNQDTTQVLVSEDVSPQDIAILVLIVAYAGDPTSEELLPIANTLFQLMRHQPMQNDNQLIVIPTALDLCNQLADDVRKSTFETDESTIKRNIASVQSYLLGGLWNITSPELLDSNIVSMMELVQDAKTISVDDIDDGDIKIRFSPRSSIGNFIGKVVATLHLLHFDELFLLYEAFVSYREPTRELFLQLGYQIEENYSEEVQTVKGKTQEEDNELFSTLKSKLNDILDTDISFQTKNIGNKVILPISKYTIQALLDKQIKILETYGSETPQKLKDIMSVMTGNNSSTHSIQSASITNIPSYYYVKYLECLYESDYQGSFQALHQYFDYMVSNNSKYFYHFALISRASLHQYFDEDEKALDSIEEAISVARENKDNVTLTYILSWLFNFMRNKPHLWNHQKFYHNNNESHLLDFLVKKSKTLSLSLYSLSYHFEAFHIIDNGGSMNKYIESLLKGTYVSINDSIPTFMKSMEMSSVVWSRIGNSYLNDIYSDIAYDFAIKSNKLVDGVSLEIRRSYLLYLKGNVDEAYKMLDNLKPRTKKDMSLNKSLQIRRLIMLVNINLNKGRFKLAEKIISMLLDDEIQDIELRTELVYLNAKVQLSLNNNSKSLEIISKFFQSVNSTISQTKSNLYTIMRLNLLKCEIFNNTGNFTRAISLIIQQLQQAKTVGFITIVIEGIVLFCSILNNMGSFVDTFNILNDKMITILSSENKEFTSHALYELSRSCFNILSHQESSRINITDKELFNRILKYLNLSISGFKISINLVMLKKCFQLEEDLAKYQQSPELLTHSQASLDKLQKRSYEEISYGFL</sequence>
<dbReference type="EMBL" id="CALSDN010000003">
    <property type="protein sequence ID" value="CAH6720133.1"/>
    <property type="molecule type" value="Genomic_DNA"/>
</dbReference>
<name>A0ACA9Y573_9ASCO</name>
<evidence type="ECO:0000313" key="2">
    <source>
        <dbReference type="Proteomes" id="UP001152531"/>
    </source>
</evidence>
<reference evidence="1" key="1">
    <citation type="submission" date="2022-06" db="EMBL/GenBank/DDBJ databases">
        <authorList>
            <person name="Legras J.-L."/>
            <person name="Devillers H."/>
            <person name="Grondin C."/>
        </authorList>
    </citation>
    <scope>NUCLEOTIDE SEQUENCE</scope>
    <source>
        <strain evidence="1">CLIB 1444</strain>
    </source>
</reference>
<evidence type="ECO:0000313" key="1">
    <source>
        <dbReference type="EMBL" id="CAH6720133.1"/>
    </source>
</evidence>
<proteinExistence type="predicted"/>